<dbReference type="GO" id="GO:0000155">
    <property type="term" value="F:phosphorelay sensor kinase activity"/>
    <property type="evidence" value="ECO:0007669"/>
    <property type="project" value="InterPro"/>
</dbReference>
<feature type="transmembrane region" description="Helical" evidence="6">
    <location>
        <begin position="63"/>
        <end position="85"/>
    </location>
</feature>
<dbReference type="InterPro" id="IPR036890">
    <property type="entry name" value="HATPase_C_sf"/>
</dbReference>
<evidence type="ECO:0000256" key="6">
    <source>
        <dbReference type="SAM" id="Phobius"/>
    </source>
</evidence>
<evidence type="ECO:0000256" key="3">
    <source>
        <dbReference type="ARBA" id="ARBA00022553"/>
    </source>
</evidence>
<dbReference type="OrthoDB" id="9757990at2"/>
<dbReference type="Pfam" id="PF00512">
    <property type="entry name" value="HisKA"/>
    <property type="match status" value="1"/>
</dbReference>
<reference evidence="9" key="1">
    <citation type="submission" date="2017-04" db="EMBL/GenBank/DDBJ databases">
        <authorList>
            <person name="Varghese N."/>
            <person name="Submissions S."/>
        </authorList>
    </citation>
    <scope>NUCLEOTIDE SEQUENCE [LARGE SCALE GENOMIC DNA]</scope>
    <source>
        <strain evidence="9">DSM 12126</strain>
    </source>
</reference>
<sequence>MLSFYTYQTPNQYAQAFKEAYSIINVKQVRVLSSIYFFVSATVRLLSLLSYEGLSSMANYSEYSFNNWLTITGSLGFLLLSNHALKSGRWTTTSRNILIVTCCCFILTTTFAVSYIFSLHNPKNTLAVFLIGIMMVSLFFALEVKQIIILSLYVFLLFGLTLVLPGLNLTDQVFNFMAAFILVVALYTFSRYSYYFKSKHFTRLKQLEERNLEVQLLNRQKSEILGFVAHDLRNPLNNIEALTRIVLEESQQQNNTEIQLILSSTRQAKHIIDDLLEIAQNNKAPFQLQTTNIITFMNNICSNWQKNLNNERRIVFSCNEQELTSAVNPSKLTRVIDNLIGNGLKFSNSESPINIEVRKSADACIIRVTDFGIGIPAHLQQLLFDQFSKAGRPGLKGEKSIGLGLHISRQIIEQHGGSLTVDSQENQGTTFQITLPFIAA</sequence>
<keyword evidence="6" id="KW-0472">Membrane</keyword>
<dbReference type="CDD" id="cd00075">
    <property type="entry name" value="HATPase"/>
    <property type="match status" value="1"/>
</dbReference>
<dbReference type="InterPro" id="IPR004358">
    <property type="entry name" value="Sig_transdc_His_kin-like_C"/>
</dbReference>
<keyword evidence="9" id="KW-1185">Reference proteome</keyword>
<organism evidence="8 9">
    <name type="scientific">Pedobacter africanus</name>
    <dbReference type="NCBI Taxonomy" id="151894"/>
    <lineage>
        <taxon>Bacteria</taxon>
        <taxon>Pseudomonadati</taxon>
        <taxon>Bacteroidota</taxon>
        <taxon>Sphingobacteriia</taxon>
        <taxon>Sphingobacteriales</taxon>
        <taxon>Sphingobacteriaceae</taxon>
        <taxon>Pedobacter</taxon>
    </lineage>
</organism>
<evidence type="ECO:0000256" key="2">
    <source>
        <dbReference type="ARBA" id="ARBA00012438"/>
    </source>
</evidence>
<evidence type="ECO:0000256" key="1">
    <source>
        <dbReference type="ARBA" id="ARBA00000085"/>
    </source>
</evidence>
<dbReference type="SUPFAM" id="SSF55874">
    <property type="entry name" value="ATPase domain of HSP90 chaperone/DNA topoisomerase II/histidine kinase"/>
    <property type="match status" value="1"/>
</dbReference>
<evidence type="ECO:0000259" key="7">
    <source>
        <dbReference type="PROSITE" id="PS50109"/>
    </source>
</evidence>
<dbReference type="SMART" id="SM00388">
    <property type="entry name" value="HisKA"/>
    <property type="match status" value="1"/>
</dbReference>
<dbReference type="PANTHER" id="PTHR43547">
    <property type="entry name" value="TWO-COMPONENT HISTIDINE KINASE"/>
    <property type="match status" value="1"/>
</dbReference>
<keyword evidence="5 8" id="KW-0418">Kinase</keyword>
<proteinExistence type="predicted"/>
<keyword evidence="6" id="KW-1133">Transmembrane helix</keyword>
<feature type="transmembrane region" description="Helical" evidence="6">
    <location>
        <begin position="97"/>
        <end position="118"/>
    </location>
</feature>
<dbReference type="PRINTS" id="PR00344">
    <property type="entry name" value="BCTRLSENSOR"/>
</dbReference>
<dbReference type="InterPro" id="IPR005467">
    <property type="entry name" value="His_kinase_dom"/>
</dbReference>
<keyword evidence="3" id="KW-0597">Phosphoprotein</keyword>
<accession>A0A1W2DZJ9</accession>
<dbReference type="InterPro" id="IPR036097">
    <property type="entry name" value="HisK_dim/P_sf"/>
</dbReference>
<comment type="catalytic activity">
    <reaction evidence="1">
        <text>ATP + protein L-histidine = ADP + protein N-phospho-L-histidine.</text>
        <dbReference type="EC" id="2.7.13.3"/>
    </reaction>
</comment>
<protein>
    <recommendedName>
        <fullName evidence="2">histidine kinase</fullName>
        <ecNumber evidence="2">2.7.13.3</ecNumber>
    </recommendedName>
</protein>
<name>A0A1W2DZJ9_9SPHI</name>
<feature type="transmembrane region" description="Helical" evidence="6">
    <location>
        <begin position="31"/>
        <end position="51"/>
    </location>
</feature>
<feature type="domain" description="Histidine kinase" evidence="7">
    <location>
        <begin position="227"/>
        <end position="439"/>
    </location>
</feature>
<dbReference type="Proteomes" id="UP000192756">
    <property type="component" value="Unassembled WGS sequence"/>
</dbReference>
<dbReference type="CDD" id="cd00082">
    <property type="entry name" value="HisKA"/>
    <property type="match status" value="1"/>
</dbReference>
<dbReference type="STRING" id="151894.SAMN04488524_4313"/>
<keyword evidence="6" id="KW-0812">Transmembrane</keyword>
<dbReference type="InterPro" id="IPR003594">
    <property type="entry name" value="HATPase_dom"/>
</dbReference>
<dbReference type="EMBL" id="FWXT01000004">
    <property type="protein sequence ID" value="SMD02879.1"/>
    <property type="molecule type" value="Genomic_DNA"/>
</dbReference>
<dbReference type="Gene3D" id="1.10.287.130">
    <property type="match status" value="1"/>
</dbReference>
<feature type="transmembrane region" description="Helical" evidence="6">
    <location>
        <begin position="147"/>
        <end position="167"/>
    </location>
</feature>
<dbReference type="PANTHER" id="PTHR43547:SF2">
    <property type="entry name" value="HYBRID SIGNAL TRANSDUCTION HISTIDINE KINASE C"/>
    <property type="match status" value="1"/>
</dbReference>
<dbReference type="InterPro" id="IPR003661">
    <property type="entry name" value="HisK_dim/P_dom"/>
</dbReference>
<dbReference type="FunFam" id="3.30.565.10:FF:000006">
    <property type="entry name" value="Sensor histidine kinase WalK"/>
    <property type="match status" value="1"/>
</dbReference>
<keyword evidence="4" id="KW-0808">Transferase</keyword>
<dbReference type="EC" id="2.7.13.3" evidence="2"/>
<evidence type="ECO:0000313" key="8">
    <source>
        <dbReference type="EMBL" id="SMD02879.1"/>
    </source>
</evidence>
<dbReference type="RefSeq" id="WP_084241105.1">
    <property type="nucleotide sequence ID" value="NZ_FWXT01000004.1"/>
</dbReference>
<feature type="transmembrane region" description="Helical" evidence="6">
    <location>
        <begin position="173"/>
        <end position="194"/>
    </location>
</feature>
<evidence type="ECO:0000256" key="4">
    <source>
        <dbReference type="ARBA" id="ARBA00022679"/>
    </source>
</evidence>
<dbReference type="PROSITE" id="PS50109">
    <property type="entry name" value="HIS_KIN"/>
    <property type="match status" value="1"/>
</dbReference>
<dbReference type="Pfam" id="PF02518">
    <property type="entry name" value="HATPase_c"/>
    <property type="match status" value="1"/>
</dbReference>
<feature type="transmembrane region" description="Helical" evidence="6">
    <location>
        <begin position="124"/>
        <end position="142"/>
    </location>
</feature>
<dbReference type="AlphaFoldDB" id="A0A1W2DZJ9"/>
<evidence type="ECO:0000256" key="5">
    <source>
        <dbReference type="ARBA" id="ARBA00022777"/>
    </source>
</evidence>
<dbReference type="SMART" id="SM00387">
    <property type="entry name" value="HATPase_c"/>
    <property type="match status" value="1"/>
</dbReference>
<gene>
    <name evidence="8" type="ORF">SAMN04488524_4313</name>
</gene>
<evidence type="ECO:0000313" key="9">
    <source>
        <dbReference type="Proteomes" id="UP000192756"/>
    </source>
</evidence>
<dbReference type="SUPFAM" id="SSF47384">
    <property type="entry name" value="Homodimeric domain of signal transducing histidine kinase"/>
    <property type="match status" value="1"/>
</dbReference>
<dbReference type="Gene3D" id="3.30.565.10">
    <property type="entry name" value="Histidine kinase-like ATPase, C-terminal domain"/>
    <property type="match status" value="1"/>
</dbReference>